<keyword evidence="3" id="KW-1185">Reference proteome</keyword>
<sequence length="85" mass="9633">MISQDMKRRVHQKLDTRLAAMLSNTTDSPAHFFAMASECTEEKGKGYERNIVHWLAGTLQQKLIANDYCNANSTTPRTPSTHHTQ</sequence>
<comment type="caution">
    <text evidence="2">The sequence shown here is derived from an EMBL/GenBank/DDBJ whole genome shotgun (WGS) entry which is preliminary data.</text>
</comment>
<evidence type="ECO:0000313" key="1">
    <source>
        <dbReference type="EMBL" id="RDB16114.1"/>
    </source>
</evidence>
<gene>
    <name evidence="1" type="ORF">Hypma_003382</name>
    <name evidence="2" type="ORF">Hypma_003387</name>
</gene>
<reference evidence="2 3" key="1">
    <citation type="submission" date="2018-04" db="EMBL/GenBank/DDBJ databases">
        <title>Whole genome sequencing of Hypsizygus marmoreus.</title>
        <authorList>
            <person name="Choi I.-G."/>
            <person name="Min B."/>
            <person name="Kim J.-G."/>
            <person name="Kim S."/>
            <person name="Oh Y.-L."/>
            <person name="Kong W.-S."/>
            <person name="Park H."/>
            <person name="Jeong J."/>
            <person name="Song E.-S."/>
        </authorList>
    </citation>
    <scope>NUCLEOTIDE SEQUENCE [LARGE SCALE GENOMIC DNA]</scope>
    <source>
        <strain evidence="2 3">51987-8</strain>
    </source>
</reference>
<name>A0A369J6A2_HYPMA</name>
<dbReference type="EMBL" id="LUEZ02000133">
    <property type="protein sequence ID" value="RDB16117.1"/>
    <property type="molecule type" value="Genomic_DNA"/>
</dbReference>
<dbReference type="InParanoid" id="A0A369J6A2"/>
<dbReference type="AlphaFoldDB" id="A0A369J6A2"/>
<accession>A0A369J6A2</accession>
<organism evidence="2 3">
    <name type="scientific">Hypsizygus marmoreus</name>
    <name type="common">White beech mushroom</name>
    <name type="synonym">Agaricus marmoreus</name>
    <dbReference type="NCBI Taxonomy" id="39966"/>
    <lineage>
        <taxon>Eukaryota</taxon>
        <taxon>Fungi</taxon>
        <taxon>Dikarya</taxon>
        <taxon>Basidiomycota</taxon>
        <taxon>Agaricomycotina</taxon>
        <taxon>Agaricomycetes</taxon>
        <taxon>Agaricomycetidae</taxon>
        <taxon>Agaricales</taxon>
        <taxon>Tricholomatineae</taxon>
        <taxon>Lyophyllaceae</taxon>
        <taxon>Hypsizygus</taxon>
    </lineage>
</organism>
<evidence type="ECO:0000313" key="2">
    <source>
        <dbReference type="EMBL" id="RDB16117.1"/>
    </source>
</evidence>
<dbReference type="EMBL" id="LUEZ02000133">
    <property type="protein sequence ID" value="RDB16114.1"/>
    <property type="molecule type" value="Genomic_DNA"/>
</dbReference>
<dbReference type="Proteomes" id="UP000076154">
    <property type="component" value="Unassembled WGS sequence"/>
</dbReference>
<evidence type="ECO:0000313" key="3">
    <source>
        <dbReference type="Proteomes" id="UP000076154"/>
    </source>
</evidence>
<protein>
    <submittedName>
        <fullName evidence="2">Uncharacterized protein</fullName>
    </submittedName>
</protein>
<proteinExistence type="predicted"/>